<dbReference type="RefSeq" id="WP_129130434.1">
    <property type="nucleotide sequence ID" value="NZ_SDHW01000002.1"/>
</dbReference>
<sequence>MNKTFVFAVQGEGRGHLTQAIATYDLLTARGHKVAAVLIGSSKRREIPAFVRERIKAPIITYRSPNFVTCKHNKSIRITSTVVKNMLYWKTYRKSMQLIREVMQQYKPDLLLNFYEPLIGLCSIFKKFDCKIVSVAHQYIYLHPSFSFPEEGSKREAYAIKQYTKLTAKGSDHLLALSFYPLTPVTHRNITICPPLLRKDVFQQEVFGGNHVLAYLLNSGYMQEIINWHKAHPDVELHCFTDSATVKGRWHYDETLCFHSLDDQKFLHYMANAKALVTTAGFESVCEAMYFGKPVLMVPVQGHFEQWCNSRDAAKAGAGTHAESFNLDVLLDYLPQHQHNTEAFRQWTKQTKQLMLQCFADVLHQPVEELVSEEKTSSLFDLQSILSVNTQLGHS</sequence>
<organism evidence="1 2">
    <name type="scientific">Lacibacter luteus</name>
    <dbReference type="NCBI Taxonomy" id="2508719"/>
    <lineage>
        <taxon>Bacteria</taxon>
        <taxon>Pseudomonadati</taxon>
        <taxon>Bacteroidota</taxon>
        <taxon>Chitinophagia</taxon>
        <taxon>Chitinophagales</taxon>
        <taxon>Chitinophagaceae</taxon>
        <taxon>Lacibacter</taxon>
    </lineage>
</organism>
<gene>
    <name evidence="1" type="ORF">ESA94_08370</name>
</gene>
<dbReference type="EMBL" id="SDHW01000002">
    <property type="protein sequence ID" value="RXK60474.1"/>
    <property type="molecule type" value="Genomic_DNA"/>
</dbReference>
<comment type="caution">
    <text evidence="1">The sequence shown here is derived from an EMBL/GenBank/DDBJ whole genome shotgun (WGS) entry which is preliminary data.</text>
</comment>
<dbReference type="Pfam" id="PF13528">
    <property type="entry name" value="Glyco_trans_1_3"/>
    <property type="match status" value="1"/>
</dbReference>
<dbReference type="AlphaFoldDB" id="A0A4Q1CJG2"/>
<dbReference type="GO" id="GO:0016757">
    <property type="term" value="F:glycosyltransferase activity"/>
    <property type="evidence" value="ECO:0007669"/>
    <property type="project" value="TreeGrafter"/>
</dbReference>
<dbReference type="Proteomes" id="UP000290204">
    <property type="component" value="Unassembled WGS sequence"/>
</dbReference>
<reference evidence="1 2" key="1">
    <citation type="submission" date="2019-01" db="EMBL/GenBank/DDBJ databases">
        <title>Lacibacter sp. strain TTM-7.</title>
        <authorList>
            <person name="Chen W.-M."/>
        </authorList>
    </citation>
    <scope>NUCLEOTIDE SEQUENCE [LARGE SCALE GENOMIC DNA]</scope>
    <source>
        <strain evidence="1 2">TTM-7</strain>
    </source>
</reference>
<dbReference type="PANTHER" id="PTHR21015:SF22">
    <property type="entry name" value="GLYCOSYLTRANSFERASE"/>
    <property type="match status" value="1"/>
</dbReference>
<dbReference type="PANTHER" id="PTHR21015">
    <property type="entry name" value="UDP-N-ACETYLGLUCOSAMINE--N-ACETYLMURAMYL-(PENTAPEPTIDE) PYROPHOSPHORYL-UNDECAPRENOL N-ACETYLGLUCOSAMINE TRANSFERASE 1"/>
    <property type="match status" value="1"/>
</dbReference>
<evidence type="ECO:0000313" key="1">
    <source>
        <dbReference type="EMBL" id="RXK60474.1"/>
    </source>
</evidence>
<protein>
    <recommendedName>
        <fullName evidence="3">Glycosyltransferase</fullName>
    </recommendedName>
</protein>
<dbReference type="Gene3D" id="3.40.50.2000">
    <property type="entry name" value="Glycogen Phosphorylase B"/>
    <property type="match status" value="1"/>
</dbReference>
<dbReference type="SUPFAM" id="SSF53756">
    <property type="entry name" value="UDP-Glycosyltransferase/glycogen phosphorylase"/>
    <property type="match status" value="1"/>
</dbReference>
<evidence type="ECO:0000313" key="2">
    <source>
        <dbReference type="Proteomes" id="UP000290204"/>
    </source>
</evidence>
<keyword evidence="2" id="KW-1185">Reference proteome</keyword>
<evidence type="ECO:0008006" key="3">
    <source>
        <dbReference type="Google" id="ProtNLM"/>
    </source>
</evidence>
<name>A0A4Q1CJG2_9BACT</name>
<proteinExistence type="predicted"/>
<accession>A0A4Q1CJG2</accession>
<dbReference type="OrthoDB" id="9793805at2"/>